<dbReference type="InterPro" id="IPR035906">
    <property type="entry name" value="MetI-like_sf"/>
</dbReference>
<keyword evidence="3" id="KW-1003">Cell membrane</keyword>
<comment type="similarity">
    <text evidence="7">Belongs to the binding-protein-dependent transport system permease family.</text>
</comment>
<dbReference type="GO" id="GO:0005886">
    <property type="term" value="C:plasma membrane"/>
    <property type="evidence" value="ECO:0007669"/>
    <property type="project" value="UniProtKB-SubCell"/>
</dbReference>
<feature type="transmembrane region" description="Helical" evidence="7">
    <location>
        <begin position="80"/>
        <end position="101"/>
    </location>
</feature>
<keyword evidence="5 7" id="KW-1133">Transmembrane helix</keyword>
<accession>A0A173SD31</accession>
<protein>
    <submittedName>
        <fullName evidence="8">ABC transporter permease subunit</fullName>
    </submittedName>
</protein>
<dbReference type="PANTHER" id="PTHR43744">
    <property type="entry name" value="ABC TRANSPORTER PERMEASE PROTEIN MG189-RELATED-RELATED"/>
    <property type="match status" value="1"/>
</dbReference>
<feature type="transmembrane region" description="Helical" evidence="7">
    <location>
        <begin position="244"/>
        <end position="265"/>
    </location>
</feature>
<dbReference type="EMBL" id="WMQE01000018">
    <property type="protein sequence ID" value="MTK21555.1"/>
    <property type="molecule type" value="Genomic_DNA"/>
</dbReference>
<comment type="caution">
    <text evidence="8">The sequence shown here is derived from an EMBL/GenBank/DDBJ whole genome shotgun (WGS) entry which is preliminary data.</text>
</comment>
<dbReference type="Pfam" id="PF00528">
    <property type="entry name" value="BPD_transp_1"/>
    <property type="match status" value="1"/>
</dbReference>
<evidence type="ECO:0000256" key="7">
    <source>
        <dbReference type="RuleBase" id="RU363032"/>
    </source>
</evidence>
<dbReference type="OrthoDB" id="9771544at2"/>
<dbReference type="PANTHER" id="PTHR43744:SF12">
    <property type="entry name" value="ABC TRANSPORTER PERMEASE PROTEIN MG189-RELATED"/>
    <property type="match status" value="1"/>
</dbReference>
<organism evidence="8 9">
    <name type="scientific">Turicibacter sanguinis</name>
    <dbReference type="NCBI Taxonomy" id="154288"/>
    <lineage>
        <taxon>Bacteria</taxon>
        <taxon>Bacillati</taxon>
        <taxon>Bacillota</taxon>
        <taxon>Erysipelotrichia</taxon>
        <taxon>Erysipelotrichales</taxon>
        <taxon>Turicibacteraceae</taxon>
        <taxon>Turicibacter</taxon>
    </lineage>
</organism>
<evidence type="ECO:0000256" key="2">
    <source>
        <dbReference type="ARBA" id="ARBA00022448"/>
    </source>
</evidence>
<evidence type="ECO:0000256" key="3">
    <source>
        <dbReference type="ARBA" id="ARBA00022475"/>
    </source>
</evidence>
<dbReference type="RefSeq" id="WP_006785214.1">
    <property type="nucleotide sequence ID" value="NZ_CABJBH010000009.1"/>
</dbReference>
<evidence type="ECO:0000256" key="1">
    <source>
        <dbReference type="ARBA" id="ARBA00004651"/>
    </source>
</evidence>
<dbReference type="GO" id="GO:0055085">
    <property type="term" value="P:transmembrane transport"/>
    <property type="evidence" value="ECO:0007669"/>
    <property type="project" value="InterPro"/>
</dbReference>
<sequence length="280" mass="31645">MESNTKKVTSTWAKVLIYIALSLGAIIMLFPFIFMILTSFKTYSESIAVPPKLLPEIFQFENYKTAMEMAPFDVYFKNTVISAVGNTVLTIFVTIFAAFAFTRYKFFGSNTIFTLLLATMMVPGEMLIIQNYQTVSALGWIDSFKGLILPYIANVFYIFLLRQYFMQIPEQLYKAAKIDGCSDWKYLWKIIIPNTISAVATIGILNFIASWNAFLWPLLITNKDSMRVLTIGLTHFTNESGSQVHLQMAAATIIIVPVVIIYLFLQKYIISGVTRGGLKG</sequence>
<name>A0A173SD31_9FIRM</name>
<evidence type="ECO:0000256" key="6">
    <source>
        <dbReference type="ARBA" id="ARBA00023136"/>
    </source>
</evidence>
<dbReference type="CDD" id="cd06261">
    <property type="entry name" value="TM_PBP2"/>
    <property type="match status" value="1"/>
</dbReference>
<keyword evidence="4 7" id="KW-0812">Transmembrane</keyword>
<feature type="transmembrane region" description="Helical" evidence="7">
    <location>
        <begin position="144"/>
        <end position="165"/>
    </location>
</feature>
<reference evidence="8 9" key="1">
    <citation type="journal article" date="2019" name="Nat. Med.">
        <title>A library of human gut bacterial isolates paired with longitudinal multiomics data enables mechanistic microbiome research.</title>
        <authorList>
            <person name="Poyet M."/>
            <person name="Groussin M."/>
            <person name="Gibbons S.M."/>
            <person name="Avila-Pacheco J."/>
            <person name="Jiang X."/>
            <person name="Kearney S.M."/>
            <person name="Perrotta A.R."/>
            <person name="Berdy B."/>
            <person name="Zhao S."/>
            <person name="Lieberman T.D."/>
            <person name="Swanson P.K."/>
            <person name="Smith M."/>
            <person name="Roesemann S."/>
            <person name="Alexander J.E."/>
            <person name="Rich S.A."/>
            <person name="Livny J."/>
            <person name="Vlamakis H."/>
            <person name="Clish C."/>
            <person name="Bullock K."/>
            <person name="Deik A."/>
            <person name="Scott J."/>
            <person name="Pierce K.A."/>
            <person name="Xavier R.J."/>
            <person name="Alm E.J."/>
        </authorList>
    </citation>
    <scope>NUCLEOTIDE SEQUENCE [LARGE SCALE GENOMIC DNA]</scope>
    <source>
        <strain evidence="8 9">BIOML-A198</strain>
    </source>
</reference>
<keyword evidence="6 7" id="KW-0472">Membrane</keyword>
<evidence type="ECO:0000313" key="9">
    <source>
        <dbReference type="Proteomes" id="UP000487649"/>
    </source>
</evidence>
<dbReference type="SUPFAM" id="SSF161098">
    <property type="entry name" value="MetI-like"/>
    <property type="match status" value="1"/>
</dbReference>
<feature type="transmembrane region" description="Helical" evidence="7">
    <location>
        <begin position="113"/>
        <end position="132"/>
    </location>
</feature>
<evidence type="ECO:0000256" key="4">
    <source>
        <dbReference type="ARBA" id="ARBA00022692"/>
    </source>
</evidence>
<dbReference type="Proteomes" id="UP000487649">
    <property type="component" value="Unassembled WGS sequence"/>
</dbReference>
<evidence type="ECO:0000256" key="5">
    <source>
        <dbReference type="ARBA" id="ARBA00022989"/>
    </source>
</evidence>
<keyword evidence="2 7" id="KW-0813">Transport</keyword>
<dbReference type="PROSITE" id="PS50928">
    <property type="entry name" value="ABC_TM1"/>
    <property type="match status" value="1"/>
</dbReference>
<dbReference type="GeneID" id="60058647"/>
<dbReference type="InterPro" id="IPR000515">
    <property type="entry name" value="MetI-like"/>
</dbReference>
<dbReference type="AlphaFoldDB" id="A0A173SD31"/>
<dbReference type="Gene3D" id="1.10.3720.10">
    <property type="entry name" value="MetI-like"/>
    <property type="match status" value="1"/>
</dbReference>
<feature type="transmembrane region" description="Helical" evidence="7">
    <location>
        <begin position="12"/>
        <end position="37"/>
    </location>
</feature>
<proteinExistence type="inferred from homology"/>
<evidence type="ECO:0000313" key="8">
    <source>
        <dbReference type="EMBL" id="MTK21555.1"/>
    </source>
</evidence>
<feature type="transmembrane region" description="Helical" evidence="7">
    <location>
        <begin position="186"/>
        <end position="209"/>
    </location>
</feature>
<comment type="subcellular location">
    <subcellularLocation>
        <location evidence="1 7">Cell membrane</location>
        <topology evidence="1 7">Multi-pass membrane protein</topology>
    </subcellularLocation>
</comment>
<gene>
    <name evidence="8" type="ORF">GMA92_08990</name>
</gene>